<dbReference type="GO" id="GO:0005829">
    <property type="term" value="C:cytosol"/>
    <property type="evidence" value="ECO:0007669"/>
    <property type="project" value="TreeGrafter"/>
</dbReference>
<dbReference type="GO" id="GO:0000287">
    <property type="term" value="F:magnesium ion binding"/>
    <property type="evidence" value="ECO:0007669"/>
    <property type="project" value="TreeGrafter"/>
</dbReference>
<gene>
    <name evidence="1" type="ORF">FC21_GL001115</name>
</gene>
<dbReference type="EMBL" id="AZGC01000026">
    <property type="protein sequence ID" value="KRL95067.1"/>
    <property type="molecule type" value="Genomic_DNA"/>
</dbReference>
<organism evidence="1 2">
    <name type="scientific">Limosilactobacillus equigenerosi DSM 18793 = JCM 14505</name>
    <dbReference type="NCBI Taxonomy" id="1423742"/>
    <lineage>
        <taxon>Bacteria</taxon>
        <taxon>Bacillati</taxon>
        <taxon>Bacillota</taxon>
        <taxon>Bacilli</taxon>
        <taxon>Lactobacillales</taxon>
        <taxon>Lactobacillaceae</taxon>
        <taxon>Limosilactobacillus</taxon>
    </lineage>
</organism>
<dbReference type="PANTHER" id="PTHR10000:SF53">
    <property type="entry name" value="5-AMINO-6-(5-PHOSPHO-D-RIBITYLAMINO)URACIL PHOSPHATASE YBJI-RELATED"/>
    <property type="match status" value="1"/>
</dbReference>
<dbReference type="NCBIfam" id="TIGR01484">
    <property type="entry name" value="HAD-SF-IIB"/>
    <property type="match status" value="1"/>
</dbReference>
<protein>
    <submittedName>
        <fullName evidence="1">Phosphatase YbjI</fullName>
    </submittedName>
</protein>
<dbReference type="OrthoDB" id="9814970at2"/>
<dbReference type="Pfam" id="PF08282">
    <property type="entry name" value="Hydrolase_3"/>
    <property type="match status" value="1"/>
</dbReference>
<keyword evidence="2" id="KW-1185">Reference proteome</keyword>
<dbReference type="SFLD" id="SFLDG01140">
    <property type="entry name" value="C2.B:_Phosphomannomutase_and_P"/>
    <property type="match status" value="1"/>
</dbReference>
<dbReference type="Gene3D" id="3.40.50.1000">
    <property type="entry name" value="HAD superfamily/HAD-like"/>
    <property type="match status" value="1"/>
</dbReference>
<evidence type="ECO:0000313" key="1">
    <source>
        <dbReference type="EMBL" id="KRL95067.1"/>
    </source>
</evidence>
<dbReference type="Gene3D" id="3.30.1240.10">
    <property type="match status" value="1"/>
</dbReference>
<dbReference type="SUPFAM" id="SSF56784">
    <property type="entry name" value="HAD-like"/>
    <property type="match status" value="1"/>
</dbReference>
<dbReference type="RefSeq" id="WP_056995537.1">
    <property type="nucleotide sequence ID" value="NZ_AZGC01000026.1"/>
</dbReference>
<dbReference type="GO" id="GO:0016791">
    <property type="term" value="F:phosphatase activity"/>
    <property type="evidence" value="ECO:0007669"/>
    <property type="project" value="TreeGrafter"/>
</dbReference>
<dbReference type="SFLD" id="SFLDS00003">
    <property type="entry name" value="Haloacid_Dehalogenase"/>
    <property type="match status" value="1"/>
</dbReference>
<dbReference type="InterPro" id="IPR000150">
    <property type="entry name" value="Cof"/>
</dbReference>
<proteinExistence type="predicted"/>
<accession>A0A0R1UYU9</accession>
<dbReference type="NCBIfam" id="TIGR00099">
    <property type="entry name" value="Cof-subfamily"/>
    <property type="match status" value="1"/>
</dbReference>
<dbReference type="PATRIC" id="fig|1423742.4.peg.1157"/>
<dbReference type="STRING" id="417373.GCA_001570685_00133"/>
<dbReference type="InterPro" id="IPR023214">
    <property type="entry name" value="HAD_sf"/>
</dbReference>
<dbReference type="AlphaFoldDB" id="A0A0R1UYU9"/>
<comment type="caution">
    <text evidence="1">The sequence shown here is derived from an EMBL/GenBank/DDBJ whole genome shotgun (WGS) entry which is preliminary data.</text>
</comment>
<evidence type="ECO:0000313" key="2">
    <source>
        <dbReference type="Proteomes" id="UP000051084"/>
    </source>
</evidence>
<dbReference type="PROSITE" id="PS01229">
    <property type="entry name" value="COF_2"/>
    <property type="match status" value="1"/>
</dbReference>
<dbReference type="Proteomes" id="UP000051084">
    <property type="component" value="Unassembled WGS sequence"/>
</dbReference>
<dbReference type="InterPro" id="IPR006379">
    <property type="entry name" value="HAD-SF_hydro_IIB"/>
</dbReference>
<reference evidence="1 2" key="1">
    <citation type="journal article" date="2015" name="Genome Announc.">
        <title>Expanding the biotechnology potential of lactobacilli through comparative genomics of 213 strains and associated genera.</title>
        <authorList>
            <person name="Sun Z."/>
            <person name="Harris H.M."/>
            <person name="McCann A."/>
            <person name="Guo C."/>
            <person name="Argimon S."/>
            <person name="Zhang W."/>
            <person name="Yang X."/>
            <person name="Jeffery I.B."/>
            <person name="Cooney J.C."/>
            <person name="Kagawa T.F."/>
            <person name="Liu W."/>
            <person name="Song Y."/>
            <person name="Salvetti E."/>
            <person name="Wrobel A."/>
            <person name="Rasinkangas P."/>
            <person name="Parkhill J."/>
            <person name="Rea M.C."/>
            <person name="O'Sullivan O."/>
            <person name="Ritari J."/>
            <person name="Douillard F.P."/>
            <person name="Paul Ross R."/>
            <person name="Yang R."/>
            <person name="Briner A.E."/>
            <person name="Felis G.E."/>
            <person name="de Vos W.M."/>
            <person name="Barrangou R."/>
            <person name="Klaenhammer T.R."/>
            <person name="Caufield P.W."/>
            <person name="Cui Y."/>
            <person name="Zhang H."/>
            <person name="O'Toole P.W."/>
        </authorList>
    </citation>
    <scope>NUCLEOTIDE SEQUENCE [LARGE SCALE GENOMIC DNA]</scope>
    <source>
        <strain evidence="1 2">DSM 18793</strain>
    </source>
</reference>
<dbReference type="InterPro" id="IPR036412">
    <property type="entry name" value="HAD-like_sf"/>
</dbReference>
<dbReference type="CDD" id="cd07518">
    <property type="entry name" value="HAD_YbiV-Like"/>
    <property type="match status" value="1"/>
</dbReference>
<sequence length="267" mass="29653">MIDAIAVDMDGTFLNEHGTYDHEWFQALLPQLEAAGIQFVVASGNPHYQLRQQFAEVADRIMMVAENGGEIVVHGQLVDSVAMQPASVAAIDKLRREVYARFWLISTVEQAYLMDDVSDEVWQVLTKHYLNLKRIDDWTQITAPIVKMQLDVMPNQVTAVQQLIQARVPEITGVSSGYGNLDLIATGCDKATGLQRLADEMGWDPSQVMAFGDGQNDVTMLKWAGYSYAMANGMNVAKQVAKFSAPANTEQGVRQVIEQYLKQNAPK</sequence>
<dbReference type="PANTHER" id="PTHR10000">
    <property type="entry name" value="PHOSPHOSERINE PHOSPHATASE"/>
    <property type="match status" value="1"/>
</dbReference>
<name>A0A0R1UYU9_9LACO</name>